<sequence length="237" mass="27343">MYVDWSTKYLPADTTVHHRVLVPTVGLRHLRATNLVREGFVISGRSPEVVVASLFGNSNSSVASFFGRATSVKLDSKLRLSLQSWKNSLDERTGQSLWAKSRRKEKTQAHFAGSLTLMFFFLSFPFFCEFHPILIRIILWIRCGAELRRWYGGVYMGIRIVMSGCFGIILVFAAAVLHALRRPPTHLLCCSSAGRRISRMMGRGRGRRMWRRGMRLTNLLLRWMQRRARACWQRRPP</sequence>
<accession>A0AAD6X7A2</accession>
<keyword evidence="1" id="KW-1133">Transmembrane helix</keyword>
<feature type="transmembrane region" description="Helical" evidence="1">
    <location>
        <begin position="153"/>
        <end position="177"/>
    </location>
</feature>
<evidence type="ECO:0008006" key="4">
    <source>
        <dbReference type="Google" id="ProtNLM"/>
    </source>
</evidence>
<evidence type="ECO:0000256" key="1">
    <source>
        <dbReference type="SAM" id="Phobius"/>
    </source>
</evidence>
<dbReference type="Proteomes" id="UP001218188">
    <property type="component" value="Unassembled WGS sequence"/>
</dbReference>
<dbReference type="AlphaFoldDB" id="A0AAD6X7A2"/>
<reference evidence="2" key="1">
    <citation type="submission" date="2023-03" db="EMBL/GenBank/DDBJ databases">
        <title>Massive genome expansion in bonnet fungi (Mycena s.s.) driven by repeated elements and novel gene families across ecological guilds.</title>
        <authorList>
            <consortium name="Lawrence Berkeley National Laboratory"/>
            <person name="Harder C.B."/>
            <person name="Miyauchi S."/>
            <person name="Viragh M."/>
            <person name="Kuo A."/>
            <person name="Thoen E."/>
            <person name="Andreopoulos B."/>
            <person name="Lu D."/>
            <person name="Skrede I."/>
            <person name="Drula E."/>
            <person name="Henrissat B."/>
            <person name="Morin E."/>
            <person name="Kohler A."/>
            <person name="Barry K."/>
            <person name="LaButti K."/>
            <person name="Morin E."/>
            <person name="Salamov A."/>
            <person name="Lipzen A."/>
            <person name="Mereny Z."/>
            <person name="Hegedus B."/>
            <person name="Baldrian P."/>
            <person name="Stursova M."/>
            <person name="Weitz H."/>
            <person name="Taylor A."/>
            <person name="Grigoriev I.V."/>
            <person name="Nagy L.G."/>
            <person name="Martin F."/>
            <person name="Kauserud H."/>
        </authorList>
    </citation>
    <scope>NUCLEOTIDE SEQUENCE</scope>
    <source>
        <strain evidence="2">CBHHK200</strain>
    </source>
</reference>
<keyword evidence="1" id="KW-0812">Transmembrane</keyword>
<comment type="caution">
    <text evidence="2">The sequence shown here is derived from an EMBL/GenBank/DDBJ whole genome shotgun (WGS) entry which is preliminary data.</text>
</comment>
<proteinExistence type="predicted"/>
<feature type="transmembrane region" description="Helical" evidence="1">
    <location>
        <begin position="111"/>
        <end position="141"/>
    </location>
</feature>
<keyword evidence="3" id="KW-1185">Reference proteome</keyword>
<protein>
    <recommendedName>
        <fullName evidence="4">Transmembrane protein</fullName>
    </recommendedName>
</protein>
<evidence type="ECO:0000313" key="3">
    <source>
        <dbReference type="Proteomes" id="UP001218188"/>
    </source>
</evidence>
<dbReference type="EMBL" id="JARJCM010000028">
    <property type="protein sequence ID" value="KAJ7039277.1"/>
    <property type="molecule type" value="Genomic_DNA"/>
</dbReference>
<name>A0AAD6X7A2_9AGAR</name>
<gene>
    <name evidence="2" type="ORF">C8F04DRAFT_323750</name>
</gene>
<organism evidence="2 3">
    <name type="scientific">Mycena alexandri</name>
    <dbReference type="NCBI Taxonomy" id="1745969"/>
    <lineage>
        <taxon>Eukaryota</taxon>
        <taxon>Fungi</taxon>
        <taxon>Dikarya</taxon>
        <taxon>Basidiomycota</taxon>
        <taxon>Agaricomycotina</taxon>
        <taxon>Agaricomycetes</taxon>
        <taxon>Agaricomycetidae</taxon>
        <taxon>Agaricales</taxon>
        <taxon>Marasmiineae</taxon>
        <taxon>Mycenaceae</taxon>
        <taxon>Mycena</taxon>
    </lineage>
</organism>
<keyword evidence="1" id="KW-0472">Membrane</keyword>
<evidence type="ECO:0000313" key="2">
    <source>
        <dbReference type="EMBL" id="KAJ7039277.1"/>
    </source>
</evidence>